<name>A0A9P6EBK5_9AGAR</name>
<evidence type="ECO:0000313" key="4">
    <source>
        <dbReference type="Proteomes" id="UP000807306"/>
    </source>
</evidence>
<reference evidence="3" key="1">
    <citation type="submission" date="2020-11" db="EMBL/GenBank/DDBJ databases">
        <authorList>
            <consortium name="DOE Joint Genome Institute"/>
            <person name="Ahrendt S."/>
            <person name="Riley R."/>
            <person name="Andreopoulos W."/>
            <person name="Labutti K."/>
            <person name="Pangilinan J."/>
            <person name="Ruiz-Duenas F.J."/>
            <person name="Barrasa J.M."/>
            <person name="Sanchez-Garcia M."/>
            <person name="Camarero S."/>
            <person name="Miyauchi S."/>
            <person name="Serrano A."/>
            <person name="Linde D."/>
            <person name="Babiker R."/>
            <person name="Drula E."/>
            <person name="Ayuso-Fernandez I."/>
            <person name="Pacheco R."/>
            <person name="Padilla G."/>
            <person name="Ferreira P."/>
            <person name="Barriuso J."/>
            <person name="Kellner H."/>
            <person name="Castanera R."/>
            <person name="Alfaro M."/>
            <person name="Ramirez L."/>
            <person name="Pisabarro A.G."/>
            <person name="Kuo A."/>
            <person name="Tritt A."/>
            <person name="Lipzen A."/>
            <person name="He G."/>
            <person name="Yan M."/>
            <person name="Ng V."/>
            <person name="Cullen D."/>
            <person name="Martin F."/>
            <person name="Rosso M.-N."/>
            <person name="Henrissat B."/>
            <person name="Hibbett D."/>
            <person name="Martinez A.T."/>
            <person name="Grigoriev I.V."/>
        </authorList>
    </citation>
    <scope>NUCLEOTIDE SEQUENCE</scope>
    <source>
        <strain evidence="3">CBS 506.95</strain>
    </source>
</reference>
<dbReference type="OrthoDB" id="75724at2759"/>
<dbReference type="SUPFAM" id="SSF46938">
    <property type="entry name" value="CRAL/TRIO N-terminal domain"/>
    <property type="match status" value="1"/>
</dbReference>
<proteinExistence type="predicted"/>
<keyword evidence="4" id="KW-1185">Reference proteome</keyword>
<evidence type="ECO:0000259" key="2">
    <source>
        <dbReference type="PROSITE" id="PS50191"/>
    </source>
</evidence>
<dbReference type="Proteomes" id="UP000807306">
    <property type="component" value="Unassembled WGS sequence"/>
</dbReference>
<protein>
    <submittedName>
        <fullName evidence="3">CRAL-TRIO domain-containing protein</fullName>
    </submittedName>
</protein>
<dbReference type="Gene3D" id="3.40.525.10">
    <property type="entry name" value="CRAL-TRIO lipid binding domain"/>
    <property type="match status" value="1"/>
</dbReference>
<dbReference type="CDD" id="cd00170">
    <property type="entry name" value="SEC14"/>
    <property type="match status" value="1"/>
</dbReference>
<feature type="domain" description="CRAL-TRIO" evidence="2">
    <location>
        <begin position="102"/>
        <end position="262"/>
    </location>
</feature>
<sequence length="419" mass="45434">MASPKVTTVSPPPPSPYAEDPRAVLSESEQRMYNEVLAHFTKEDLVYVIPNVERGELDENEKFWLSRECILRYLRASKWKVATAITRLEATLKWRREFGIIDVVTAKHVEPEAVTGKEILFGFDVKGRPSFYMIPSRQNTDEPTRQIQFAFWMIERCIDLMEPGVENIGLLINFADKAKNPSLGVARSVLSILQEHYPERLGLAHIINVPFLVSAFFKVISPFIDPVTREKMKFNPNVIKDKFFEPNQVMKEWWGGDIDFEYVHADYWPSIVNLCEERNKKWRETWKGLGSKIGISEWEYKTHNGSSAKIDVVVNAPQPEEAVKSNTVPPVVATDVVNVAVLAPIAAKGQPDAAVPSHSTSAGGEGHGTSTAVGIGAGAVAGGEAAGGDVSGDSGVAGDAGGDAGGGDGGGDGGGGGGE</sequence>
<comment type="caution">
    <text evidence="3">The sequence shown here is derived from an EMBL/GenBank/DDBJ whole genome shotgun (WGS) entry which is preliminary data.</text>
</comment>
<dbReference type="PROSITE" id="PS50191">
    <property type="entry name" value="CRAL_TRIO"/>
    <property type="match status" value="1"/>
</dbReference>
<dbReference type="SMART" id="SM00516">
    <property type="entry name" value="SEC14"/>
    <property type="match status" value="1"/>
</dbReference>
<dbReference type="SUPFAM" id="SSF52087">
    <property type="entry name" value="CRAL/TRIO domain"/>
    <property type="match status" value="1"/>
</dbReference>
<organism evidence="3 4">
    <name type="scientific">Crepidotus variabilis</name>
    <dbReference type="NCBI Taxonomy" id="179855"/>
    <lineage>
        <taxon>Eukaryota</taxon>
        <taxon>Fungi</taxon>
        <taxon>Dikarya</taxon>
        <taxon>Basidiomycota</taxon>
        <taxon>Agaricomycotina</taxon>
        <taxon>Agaricomycetes</taxon>
        <taxon>Agaricomycetidae</taxon>
        <taxon>Agaricales</taxon>
        <taxon>Agaricineae</taxon>
        <taxon>Crepidotaceae</taxon>
        <taxon>Crepidotus</taxon>
    </lineage>
</organism>
<dbReference type="AlphaFoldDB" id="A0A9P6EBK5"/>
<dbReference type="InterPro" id="IPR036865">
    <property type="entry name" value="CRAL-TRIO_dom_sf"/>
</dbReference>
<dbReference type="InterPro" id="IPR052578">
    <property type="entry name" value="PI_Transfer_CRAL-TRIO"/>
</dbReference>
<dbReference type="InterPro" id="IPR011074">
    <property type="entry name" value="CRAL/TRIO_N_dom"/>
</dbReference>
<dbReference type="SMART" id="SM01100">
    <property type="entry name" value="CRAL_TRIO_N"/>
    <property type="match status" value="1"/>
</dbReference>
<evidence type="ECO:0000313" key="3">
    <source>
        <dbReference type="EMBL" id="KAF9526403.1"/>
    </source>
</evidence>
<gene>
    <name evidence="3" type="ORF">CPB83DRAFT_794994</name>
</gene>
<dbReference type="Pfam" id="PF00650">
    <property type="entry name" value="CRAL_TRIO"/>
    <property type="match status" value="1"/>
</dbReference>
<feature type="compositionally biased region" description="Gly residues" evidence="1">
    <location>
        <begin position="398"/>
        <end position="419"/>
    </location>
</feature>
<dbReference type="PANTHER" id="PTHR45824:SF29">
    <property type="entry name" value="GH16843P"/>
    <property type="match status" value="1"/>
</dbReference>
<dbReference type="InterPro" id="IPR001251">
    <property type="entry name" value="CRAL-TRIO_dom"/>
</dbReference>
<dbReference type="InterPro" id="IPR036273">
    <property type="entry name" value="CRAL/TRIO_N_dom_sf"/>
</dbReference>
<feature type="compositionally biased region" description="Gly residues" evidence="1">
    <location>
        <begin position="375"/>
        <end position="390"/>
    </location>
</feature>
<accession>A0A9P6EBK5</accession>
<dbReference type="Pfam" id="PF03765">
    <property type="entry name" value="CRAL_TRIO_N"/>
    <property type="match status" value="1"/>
</dbReference>
<dbReference type="EMBL" id="MU157872">
    <property type="protein sequence ID" value="KAF9526403.1"/>
    <property type="molecule type" value="Genomic_DNA"/>
</dbReference>
<evidence type="ECO:0000256" key="1">
    <source>
        <dbReference type="SAM" id="MobiDB-lite"/>
    </source>
</evidence>
<feature type="region of interest" description="Disordered" evidence="1">
    <location>
        <begin position="1"/>
        <end position="20"/>
    </location>
</feature>
<feature type="region of interest" description="Disordered" evidence="1">
    <location>
        <begin position="348"/>
        <end position="419"/>
    </location>
</feature>
<dbReference type="GO" id="GO:0008526">
    <property type="term" value="F:phosphatidylinositol transfer activity"/>
    <property type="evidence" value="ECO:0007669"/>
    <property type="project" value="TreeGrafter"/>
</dbReference>
<dbReference type="PANTHER" id="PTHR45824">
    <property type="entry name" value="GH16843P"/>
    <property type="match status" value="1"/>
</dbReference>